<dbReference type="EMBL" id="VWOX01000024">
    <property type="protein sequence ID" value="KAA5538898.1"/>
    <property type="molecule type" value="Genomic_DNA"/>
</dbReference>
<keyword evidence="3" id="KW-1185">Reference proteome</keyword>
<dbReference type="Proteomes" id="UP000324479">
    <property type="component" value="Unassembled WGS sequence"/>
</dbReference>
<protein>
    <submittedName>
        <fullName evidence="2">Glycosyltransferase</fullName>
    </submittedName>
</protein>
<dbReference type="AlphaFoldDB" id="A0A5M6CUG2"/>
<gene>
    <name evidence="2" type="ORF">FYK55_26025</name>
</gene>
<dbReference type="SUPFAM" id="SSF53448">
    <property type="entry name" value="Nucleotide-diphospho-sugar transferases"/>
    <property type="match status" value="1"/>
</dbReference>
<proteinExistence type="predicted"/>
<organism evidence="2 3">
    <name type="scientific">Roseiconus nitratireducens</name>
    <dbReference type="NCBI Taxonomy" id="2605748"/>
    <lineage>
        <taxon>Bacteria</taxon>
        <taxon>Pseudomonadati</taxon>
        <taxon>Planctomycetota</taxon>
        <taxon>Planctomycetia</taxon>
        <taxon>Pirellulales</taxon>
        <taxon>Pirellulaceae</taxon>
        <taxon>Roseiconus</taxon>
    </lineage>
</organism>
<comment type="caution">
    <text evidence="2">The sequence shown here is derived from an EMBL/GenBank/DDBJ whole genome shotgun (WGS) entry which is preliminary data.</text>
</comment>
<evidence type="ECO:0000313" key="3">
    <source>
        <dbReference type="Proteomes" id="UP000324479"/>
    </source>
</evidence>
<dbReference type="Pfam" id="PF00535">
    <property type="entry name" value="Glycos_transf_2"/>
    <property type="match status" value="1"/>
</dbReference>
<dbReference type="CDD" id="cd06433">
    <property type="entry name" value="GT_2_WfgS_like"/>
    <property type="match status" value="1"/>
</dbReference>
<evidence type="ECO:0000313" key="2">
    <source>
        <dbReference type="EMBL" id="KAA5538898.1"/>
    </source>
</evidence>
<dbReference type="InterPro" id="IPR029044">
    <property type="entry name" value="Nucleotide-diphossugar_trans"/>
</dbReference>
<accession>A0A5M6CUG2</accession>
<dbReference type="GO" id="GO:0016758">
    <property type="term" value="F:hexosyltransferase activity"/>
    <property type="evidence" value="ECO:0007669"/>
    <property type="project" value="UniProtKB-ARBA"/>
</dbReference>
<dbReference type="Gene3D" id="3.90.550.10">
    <property type="entry name" value="Spore Coat Polysaccharide Biosynthesis Protein SpsA, Chain A"/>
    <property type="match status" value="1"/>
</dbReference>
<keyword evidence="2" id="KW-0808">Transferase</keyword>
<dbReference type="InterPro" id="IPR001173">
    <property type="entry name" value="Glyco_trans_2-like"/>
</dbReference>
<feature type="domain" description="Glycosyltransferase 2-like" evidence="1">
    <location>
        <begin position="34"/>
        <end position="138"/>
    </location>
</feature>
<evidence type="ECO:0000259" key="1">
    <source>
        <dbReference type="Pfam" id="PF00535"/>
    </source>
</evidence>
<dbReference type="RefSeq" id="WP_150079571.1">
    <property type="nucleotide sequence ID" value="NZ_VWOX01000024.1"/>
</dbReference>
<dbReference type="PANTHER" id="PTHR22916">
    <property type="entry name" value="GLYCOSYLTRANSFERASE"/>
    <property type="match status" value="1"/>
</dbReference>
<sequence>MSIEYKALPGWPEQPPGIASFAADLPASELPRISIVCPSFQQGAFIEDFIRSVVFQRYPNVELVIIDGGSSDETTEILKKYSQFIDYWISEPDEGQSDALNKGLDIATGDLVGWQNADDFYLPNAFWHVAQRALQVPALSSSVFLGHIAVVEDSRVIGRKYFCRFSRDSLIYRGINFATQALFFGHEIAKTHRIDRSLTYAMDGEFILSISRAGFPFYLVNKFLGAYRRHEDAKTIAHSEDSRAEWHSVLRREGIELKNHRWKKHVFTIRRLFELAQSGNLVQATVEKLSRTSRRP</sequence>
<reference evidence="2 3" key="1">
    <citation type="submission" date="2019-08" db="EMBL/GenBank/DDBJ databases">
        <authorList>
            <person name="Dhanesh K."/>
            <person name="Kumar G."/>
            <person name="Sasikala C."/>
            <person name="Venkata Ramana C."/>
        </authorList>
    </citation>
    <scope>NUCLEOTIDE SEQUENCE [LARGE SCALE GENOMIC DNA]</scope>
    <source>
        <strain evidence="2 3">JC645</strain>
    </source>
</reference>
<name>A0A5M6CUG2_9BACT</name>
<dbReference type="PANTHER" id="PTHR22916:SF65">
    <property type="entry name" value="SLR1065 PROTEIN"/>
    <property type="match status" value="1"/>
</dbReference>